<sequence>MTVGKVVLALRTCPLFFESGSSDQLCSFSYGHPLVANSRPYMSQSTTSTSPEILNRTLIISSIPTAILT</sequence>
<dbReference type="AlphaFoldDB" id="A0A016SEK0"/>
<reference evidence="2" key="1">
    <citation type="journal article" date="2015" name="Nat. Genet.">
        <title>The genome and transcriptome of the zoonotic hookworm Ancylostoma ceylanicum identify infection-specific gene families.</title>
        <authorList>
            <person name="Schwarz E.M."/>
            <person name="Hu Y."/>
            <person name="Antoshechkin I."/>
            <person name="Miller M.M."/>
            <person name="Sternberg P.W."/>
            <person name="Aroian R.V."/>
        </authorList>
    </citation>
    <scope>NUCLEOTIDE SEQUENCE</scope>
    <source>
        <strain evidence="2">HY135</strain>
    </source>
</reference>
<dbReference type="EMBL" id="JARK01001572">
    <property type="protein sequence ID" value="EYB89103.1"/>
    <property type="molecule type" value="Genomic_DNA"/>
</dbReference>
<accession>A0A016SEK0</accession>
<name>A0A016SEK0_9BILA</name>
<gene>
    <name evidence="1" type="primary">Acey_s0236.g3224</name>
    <name evidence="1" type="ORF">Y032_0236g3224</name>
</gene>
<protein>
    <submittedName>
        <fullName evidence="1">Uncharacterized protein</fullName>
    </submittedName>
</protein>
<organism evidence="1 2">
    <name type="scientific">Ancylostoma ceylanicum</name>
    <dbReference type="NCBI Taxonomy" id="53326"/>
    <lineage>
        <taxon>Eukaryota</taxon>
        <taxon>Metazoa</taxon>
        <taxon>Ecdysozoa</taxon>
        <taxon>Nematoda</taxon>
        <taxon>Chromadorea</taxon>
        <taxon>Rhabditida</taxon>
        <taxon>Rhabditina</taxon>
        <taxon>Rhabditomorpha</taxon>
        <taxon>Strongyloidea</taxon>
        <taxon>Ancylostomatidae</taxon>
        <taxon>Ancylostomatinae</taxon>
        <taxon>Ancylostoma</taxon>
    </lineage>
</organism>
<evidence type="ECO:0000313" key="1">
    <source>
        <dbReference type="EMBL" id="EYB89103.1"/>
    </source>
</evidence>
<comment type="caution">
    <text evidence="1">The sequence shown here is derived from an EMBL/GenBank/DDBJ whole genome shotgun (WGS) entry which is preliminary data.</text>
</comment>
<proteinExistence type="predicted"/>
<evidence type="ECO:0000313" key="2">
    <source>
        <dbReference type="Proteomes" id="UP000024635"/>
    </source>
</evidence>
<keyword evidence="2" id="KW-1185">Reference proteome</keyword>
<dbReference type="Proteomes" id="UP000024635">
    <property type="component" value="Unassembled WGS sequence"/>
</dbReference>